<evidence type="ECO:0000259" key="1">
    <source>
        <dbReference type="Pfam" id="PF01370"/>
    </source>
</evidence>
<dbReference type="EMBL" id="CP089982">
    <property type="protein sequence ID" value="WXA91418.1"/>
    <property type="molecule type" value="Genomic_DNA"/>
</dbReference>
<protein>
    <submittedName>
        <fullName evidence="2">NAD-dependent epimerase/dehydratase family protein</fullName>
    </submittedName>
</protein>
<organism evidence="2 3">
    <name type="scientific">Pendulispora brunnea</name>
    <dbReference type="NCBI Taxonomy" id="2905690"/>
    <lineage>
        <taxon>Bacteria</taxon>
        <taxon>Pseudomonadati</taxon>
        <taxon>Myxococcota</taxon>
        <taxon>Myxococcia</taxon>
        <taxon>Myxococcales</taxon>
        <taxon>Sorangiineae</taxon>
        <taxon>Pendulisporaceae</taxon>
        <taxon>Pendulispora</taxon>
    </lineage>
</organism>
<evidence type="ECO:0000313" key="3">
    <source>
        <dbReference type="Proteomes" id="UP001379533"/>
    </source>
</evidence>
<dbReference type="PANTHER" id="PTHR48079">
    <property type="entry name" value="PROTEIN YEEZ"/>
    <property type="match status" value="1"/>
</dbReference>
<dbReference type="Gene3D" id="3.40.50.720">
    <property type="entry name" value="NAD(P)-binding Rossmann-like Domain"/>
    <property type="match status" value="1"/>
</dbReference>
<dbReference type="Pfam" id="PF01370">
    <property type="entry name" value="Epimerase"/>
    <property type="match status" value="1"/>
</dbReference>
<dbReference type="RefSeq" id="WP_394842038.1">
    <property type="nucleotide sequence ID" value="NZ_CP089982.1"/>
</dbReference>
<accession>A0ABZ2K235</accession>
<keyword evidence="3" id="KW-1185">Reference proteome</keyword>
<dbReference type="InterPro" id="IPR001509">
    <property type="entry name" value="Epimerase_deHydtase"/>
</dbReference>
<proteinExistence type="predicted"/>
<reference evidence="2 3" key="1">
    <citation type="submission" date="2021-12" db="EMBL/GenBank/DDBJ databases">
        <title>Discovery of the Pendulisporaceae a myxobacterial family with distinct sporulation behavior and unique specialized metabolism.</title>
        <authorList>
            <person name="Garcia R."/>
            <person name="Popoff A."/>
            <person name="Bader C.D."/>
            <person name="Loehr J."/>
            <person name="Walesch S."/>
            <person name="Walt C."/>
            <person name="Boldt J."/>
            <person name="Bunk B."/>
            <person name="Haeckl F.J.F.P.J."/>
            <person name="Gunesch A.P."/>
            <person name="Birkelbach J."/>
            <person name="Nuebel U."/>
            <person name="Pietschmann T."/>
            <person name="Bach T."/>
            <person name="Mueller R."/>
        </authorList>
    </citation>
    <scope>NUCLEOTIDE SEQUENCE [LARGE SCALE GENOMIC DNA]</scope>
    <source>
        <strain evidence="2 3">MSr12523</strain>
    </source>
</reference>
<dbReference type="InterPro" id="IPR036291">
    <property type="entry name" value="NAD(P)-bd_dom_sf"/>
</dbReference>
<sequence>MNVFLTGGTGYIGGAVAGELERAGHRVRPLVHRPEKVSEQGALGREVVEGSLHDPVLLETAARRADAVIHTASTNGPDAGEVDLLAVRAILAGLNGTGKLFIYTSGSWVYGNTGEAMVDETSPLAPAALVAWRVPVEDEILAAARERNVRAVVIRPTIVYGRGGGIPGLLVANGRRDGIVRHVGPSTTRWSLVHVDDLASLYVRALERAPAGIVLTAASDERLSVGDIARAASEAAGYPGRVAEWPLERARESMGPFADALALTQRVASPKARLLLGWAPKGPSLLEDLLRGSYRTRGPEKLIA</sequence>
<evidence type="ECO:0000313" key="2">
    <source>
        <dbReference type="EMBL" id="WXA91418.1"/>
    </source>
</evidence>
<name>A0ABZ2K235_9BACT</name>
<dbReference type="Proteomes" id="UP001379533">
    <property type="component" value="Chromosome"/>
</dbReference>
<dbReference type="SUPFAM" id="SSF51735">
    <property type="entry name" value="NAD(P)-binding Rossmann-fold domains"/>
    <property type="match status" value="1"/>
</dbReference>
<feature type="domain" description="NAD-dependent epimerase/dehydratase" evidence="1">
    <location>
        <begin position="3"/>
        <end position="209"/>
    </location>
</feature>
<dbReference type="PANTHER" id="PTHR48079:SF6">
    <property type="entry name" value="NAD(P)-BINDING DOMAIN-CONTAINING PROTEIN-RELATED"/>
    <property type="match status" value="1"/>
</dbReference>
<dbReference type="InterPro" id="IPR051783">
    <property type="entry name" value="NAD(P)-dependent_oxidoreduct"/>
</dbReference>
<gene>
    <name evidence="2" type="ORF">LZC95_33795</name>
</gene>